<evidence type="ECO:0000256" key="2">
    <source>
        <dbReference type="ARBA" id="ARBA00022723"/>
    </source>
</evidence>
<feature type="region of interest" description="Disordered" evidence="8">
    <location>
        <begin position="972"/>
        <end position="1000"/>
    </location>
</feature>
<keyword evidence="7" id="KW-0325">Glycoprotein</keyword>
<reference evidence="11" key="1">
    <citation type="submission" date="2020-12" db="EMBL/GenBank/DDBJ databases">
        <authorList>
            <person name="Iha C."/>
        </authorList>
    </citation>
    <scope>NUCLEOTIDE SEQUENCE</scope>
</reference>
<organism evidence="11 12">
    <name type="scientific">Ostreobium quekettii</name>
    <dbReference type="NCBI Taxonomy" id="121088"/>
    <lineage>
        <taxon>Eukaryota</taxon>
        <taxon>Viridiplantae</taxon>
        <taxon>Chlorophyta</taxon>
        <taxon>core chlorophytes</taxon>
        <taxon>Ulvophyceae</taxon>
        <taxon>TCBD clade</taxon>
        <taxon>Bryopsidales</taxon>
        <taxon>Ostreobineae</taxon>
        <taxon>Ostreobiaceae</taxon>
        <taxon>Ostreobium</taxon>
    </lineage>
</organism>
<evidence type="ECO:0000313" key="12">
    <source>
        <dbReference type="Proteomes" id="UP000708148"/>
    </source>
</evidence>
<evidence type="ECO:0000256" key="4">
    <source>
        <dbReference type="ARBA" id="ARBA00022737"/>
    </source>
</evidence>
<dbReference type="SMART" id="SM00159">
    <property type="entry name" value="PTX"/>
    <property type="match status" value="1"/>
</dbReference>
<feature type="region of interest" description="Disordered" evidence="8">
    <location>
        <begin position="1844"/>
        <end position="1879"/>
    </location>
</feature>
<accession>A0A8S1J1N3</accession>
<feature type="domain" description="Pentraxin (PTX)" evidence="10">
    <location>
        <begin position="664"/>
        <end position="899"/>
    </location>
</feature>
<keyword evidence="6" id="KW-1015">Disulfide bond</keyword>
<evidence type="ECO:0000256" key="3">
    <source>
        <dbReference type="ARBA" id="ARBA00022729"/>
    </source>
</evidence>
<keyword evidence="9" id="KW-0472">Membrane</keyword>
<dbReference type="PANTHER" id="PTHR19277">
    <property type="entry name" value="PENTRAXIN"/>
    <property type="match status" value="1"/>
</dbReference>
<proteinExistence type="predicted"/>
<feature type="transmembrane region" description="Helical" evidence="9">
    <location>
        <begin position="2761"/>
        <end position="2783"/>
    </location>
</feature>
<feature type="region of interest" description="Disordered" evidence="8">
    <location>
        <begin position="1"/>
        <end position="58"/>
    </location>
</feature>
<gene>
    <name evidence="11" type="ORF">OSTQU699_LOCUS6459</name>
</gene>
<comment type="caution">
    <text evidence="11">The sequence shown here is derived from an EMBL/GenBank/DDBJ whole genome shotgun (WGS) entry which is preliminary data.</text>
</comment>
<evidence type="ECO:0000256" key="6">
    <source>
        <dbReference type="ARBA" id="ARBA00023157"/>
    </source>
</evidence>
<dbReference type="EMBL" id="CAJHUC010001434">
    <property type="protein sequence ID" value="CAD7701100.1"/>
    <property type="molecule type" value="Genomic_DNA"/>
</dbReference>
<dbReference type="InterPro" id="IPR001759">
    <property type="entry name" value="PTX_dom"/>
</dbReference>
<evidence type="ECO:0000256" key="1">
    <source>
        <dbReference type="ARBA" id="ARBA00001913"/>
    </source>
</evidence>
<dbReference type="InterPro" id="IPR051360">
    <property type="entry name" value="Neuronal_Pentraxin_Related"/>
</dbReference>
<dbReference type="Pfam" id="PF13385">
    <property type="entry name" value="Laminin_G_3"/>
    <property type="match status" value="5"/>
</dbReference>
<dbReference type="InterPro" id="IPR011936">
    <property type="entry name" value="Myxo_disulph_rpt"/>
</dbReference>
<dbReference type="Proteomes" id="UP000708148">
    <property type="component" value="Unassembled WGS sequence"/>
</dbReference>
<dbReference type="PROSITE" id="PS51828">
    <property type="entry name" value="PTX_2"/>
    <property type="match status" value="1"/>
</dbReference>
<dbReference type="OrthoDB" id="89765at2759"/>
<keyword evidence="3" id="KW-0732">Signal</keyword>
<dbReference type="NCBIfam" id="TIGR02232">
    <property type="entry name" value="myxo_disulf_rpt"/>
    <property type="match status" value="3"/>
</dbReference>
<dbReference type="Pfam" id="PF00354">
    <property type="entry name" value="Pentaxin"/>
    <property type="match status" value="4"/>
</dbReference>
<feature type="transmembrane region" description="Helical" evidence="9">
    <location>
        <begin position="89"/>
        <end position="107"/>
    </location>
</feature>
<keyword evidence="12" id="KW-1185">Reference proteome</keyword>
<keyword evidence="4" id="KW-0677">Repeat</keyword>
<dbReference type="Pfam" id="PF13948">
    <property type="entry name" value="DUF4215"/>
    <property type="match status" value="3"/>
</dbReference>
<keyword evidence="2" id="KW-0479">Metal-binding</keyword>
<dbReference type="Gene3D" id="2.60.120.200">
    <property type="match status" value="9"/>
</dbReference>
<evidence type="ECO:0000259" key="10">
    <source>
        <dbReference type="PROSITE" id="PS51828"/>
    </source>
</evidence>
<protein>
    <recommendedName>
        <fullName evidence="10">Pentraxin (PTX) domain-containing protein</fullName>
    </recommendedName>
</protein>
<dbReference type="GO" id="GO:0046872">
    <property type="term" value="F:metal ion binding"/>
    <property type="evidence" value="ECO:0007669"/>
    <property type="project" value="UniProtKB-KW"/>
</dbReference>
<evidence type="ECO:0000256" key="5">
    <source>
        <dbReference type="ARBA" id="ARBA00022837"/>
    </source>
</evidence>
<name>A0A8S1J1N3_9CHLO</name>
<comment type="cofactor">
    <cofactor evidence="1">
        <name>Ca(2+)</name>
        <dbReference type="ChEBI" id="CHEBI:29108"/>
    </cofactor>
</comment>
<sequence length="2822" mass="310030">MASSISRPGLLVHSTGQGALSRARRAERPPRFAPSPGLAPPASKGRLPARKRPADALHGRSQLEVTGIKIALDGVHLVAMHRRRGPQRCMAASAFLICTLLPAIIVVEAAAPPNEPPKPGGAGYALVFHGTPLLKESFEDFPTDAFTFEAWISTSDNCKNGTLFSYASKSKPDDKDFDEFVIFKPTDLLACHYSGSLEVRGAEMDKCFKSYTTGLVSTPQGKFVSAGTDFSERTGAWNHLAVTWEAANEGVIRIYMNGLQVSHSESGRTKALPKNGILSLGGNQGCYGGCHDPGFSYYGMMDEVRIWKTARSQTDILQTMSKAHVDHDEDLVAYWKFDDADWPHFHGTGTTKDWSGDPENTLDLLKIPTMEEVNIKGKLSTGALKFMGNYAMNQSITNMPKKDITIEFWARAPVVNDEDAEILSFAAAGRQSGGDTDETMRLLDDAIRIRRYQVAEGVPKTDDTKGSISVHINSNPDRLILNPAVSKLDDRVDFQTRWTDDKWHHVAVSWESTSGDVSLRFDGEDYIAFWNRDEQYKDPKKGGVSSSIGKRFERESNGSLVIGQNQECMGGCFQTSKGFNGQLAALRIWNRILTTAQVKENMFKVEPSDAEGLVIQYDFSKSGITGERQREKVARDQRGGHSDLQFGSIAPSYQLSYAPLTDSIGRPLPLPTAGASGYALQLHDQQVLMIERFENFPSHRLTVEFWMWSIDTCRQGAPFSYGHGDFNHTDNEFVISNSNNWGISVLEHDGGLMDHNAGVGSNDGRWHHIAVSWESATGEVLFYDNSKLTWVVQRAGQNKSIPSGGALVIGREQDCLGGCFDSAFGAAGQVTSEREYGAQDFFGVIDEMRIWKTVRTPEQIYKGMVADTERGAGLENNFIDPKDENLVAYWKFDEGNGYNVKDVTDNKHTLRMTQEPKWKVVRWLSTCGDKLLEGTEQCDDGNRKGGDGCSSTCEVEEGWHCSQSSPSLCQKVGTELPAPASKPKLPSEADVPKADLTKESKPGDAGLALVFHNNAVVRKDFQNAPTDELTFEAWISTSDFCHKGAILSYAVPAESTEYDDVQTAANSFVIYNSKDLLACHDFEYIVKSFDTEGASCRAHFNNTIADPSNTDLTDNTGKWHHLAVSWEAAKNGSIQIYIDGLPVAKSVSGQTKPLKSGGQWILGAEQDCLGGCTDPAQAFYGLMDEVRIWRTVRNQTAILDNMRRSGDRIEKDNLVAYWTFDDVGTSESRAGGTSLDRSGNGNDLVLHMPPTVDPVTIHKVENSGSEAGELTTDALHLTTNSYALGQNTTNMPTEDITIEFWAKSPVHGQQHEGELFSFVTPVKDSVNEEPGRVPHMHEAIRIQHVMNGTADRALRGAIRVHFNDEVKRSGGGEHWVMFYTHWNHDMWHHICVTWEFSTGNVTLWFDGHHQQPSAVSLGGDIRWANESDSGRVDPSISQRAQRSEKGSLVLGQKQQCLAGCFSEPSAFDGHLANVRVWSRLLLESQVKANMFTNDPEDKSGLAMAFKLVPAESDKRARAVDSTGDNNLVVDSIAPSYQYSDVPLISKHGKPAVGPSSGFSGYSLQIHSQQVLISPEFKKFPSEAITIEFWIWSIDTCRTGVPISYAHESNVDAFVISNYNDWHATVMGDEGPDAGTSAGLTSTDGRWHHIAVTWESDNGKLVLYDNGRVAWRAVRAKGQKLPSGGTVVIGSAQGCVGGCLSTGINADQNGSRYGPSDFIGVIDEMRIWSRTLRLKEILEGMSIDQESEEQGAWDKRSTGLVAHWKFDEGVGKVVKDSSKNGNDLLLREENWKVSRWVVCGDGILEGTEECDDGNKASHDGCSKVCTVEQGYICSFTSPSECLRPDGGKVAQAGSQAPESKLATPPPESPEEAAIPTQEGLPKPGEAKYSLVFQNNVFVKKDFKDFPTEELTFEAWISTSDSCTSGAIMSYSKKGPEDSIKTDSNHFVIFDQQNILACHDYKNIDALGSPADVLMATCRWNFKDEEDIGQPTTDTFVDPNGGWHHLAVTWKAADNGKTYIYKDGLQVAVAETKHTDPLDPNGVFMLGGEQDCFGGCTQGSQAFYGMMDEVRIWNTVRTKEQIFQFRRKTGSEVGKDGGLVAYWKFDNLGEGTQVAHDSSGKGNDLSLLADPEQLSDTISKQNLKEDLGIGALKFTNSYAVNRTVVNMPSKSFSIEFWAKSNLRTSGDVRDHETILSYVTKCAEVEEAFKSPTAEAALFARLHDEIRIDHYSREYNGHLEHTDISTQGAMSVVMSYSKEGVQHHSWVDFPTNWTDEDWHHIAVSWDFDSGSTELHFDGDRYTPFWLYGNGRATNQDPNKGGTSNVLAQGIERNSSGVLVVGQRQSCVGGCFSPSAYFDGYLANLRIWDKVLSDDQIKSSRATNQPGDTPGLVMMYDFNADSVVGSGREAHAVDTKGGSNLLLRSIAPPIQYSDAPLVDANGKKLAGPTLGSPGYALKFDDAHQGLYLGAFEDFPTTAITVEFWLWTIDKCGRGAPFAYTVGKGKSADNGFAVFNYNSWGVAVMNDEGGWGEAKSSVGAADGRWHHVAVTWESETGNTELYDNGIRMWSRKRAKGKRILSGGMLTVGKRQDCEGKCAKSAASDTSPILGFMDELRIWKRVRSQEEIWDGMAADVDRAAGGKKYHINLKDDSLVAYWNFNEEGHHLAVDLTGHEGHSLGGKGERKVVRMFSRCGDGIQEGPEQCDDGNTENGDGCASDCLVEEGWLCTQASPSDCVTKEGYSSAIKLQEATGGSKQAELGGRNSSAGTLALVVIAVTVLAIIVGIISYKRRGAIYRRFPRLRRWVTGQEEHRYEQLQTMGDGNRHGV</sequence>
<keyword evidence="9" id="KW-0812">Transmembrane</keyword>
<feature type="compositionally biased region" description="Basic and acidic residues" evidence="8">
    <location>
        <begin position="985"/>
        <end position="1000"/>
    </location>
</feature>
<evidence type="ECO:0000313" key="11">
    <source>
        <dbReference type="EMBL" id="CAD7701100.1"/>
    </source>
</evidence>
<evidence type="ECO:0000256" key="7">
    <source>
        <dbReference type="ARBA" id="ARBA00023180"/>
    </source>
</evidence>
<dbReference type="SUPFAM" id="SSF49899">
    <property type="entry name" value="Concanavalin A-like lectins/glucanases"/>
    <property type="match status" value="9"/>
</dbReference>
<keyword evidence="9" id="KW-1133">Transmembrane helix</keyword>
<keyword evidence="5" id="KW-0106">Calcium</keyword>
<evidence type="ECO:0000256" key="9">
    <source>
        <dbReference type="SAM" id="Phobius"/>
    </source>
</evidence>
<dbReference type="PANTHER" id="PTHR19277:SF125">
    <property type="entry name" value="B6"/>
    <property type="match status" value="1"/>
</dbReference>
<evidence type="ECO:0000256" key="8">
    <source>
        <dbReference type="SAM" id="MobiDB-lite"/>
    </source>
</evidence>
<dbReference type="InterPro" id="IPR013320">
    <property type="entry name" value="ConA-like_dom_sf"/>
</dbReference>